<dbReference type="AlphaFoldDB" id="A0A2T7DNW0"/>
<sequence>MELLLDPTPGAPERRVECITACTAWSGALWEAEREVEIHGLVAVQLDARVHLTYGAMRRDVLRQLRIPEHELMVTHLKTAWFLLRFESPHLHNVALATRVLPASRTSLWLMPWTKQVSAKSSSLFYRVRVCIEGLPSHAHRIETITPLFKAPTFIDTVDPERQRDEEIGCFYLWLWTSDLDVIAKEGVLQIVELVEVIKDYFIRLGNMELPNLRSGPAKMLDYEVISY</sequence>
<keyword evidence="2" id="KW-1185">Reference proteome</keyword>
<evidence type="ECO:0000313" key="2">
    <source>
        <dbReference type="Proteomes" id="UP000244336"/>
    </source>
</evidence>
<dbReference type="OrthoDB" id="682567at2759"/>
<dbReference type="Proteomes" id="UP000244336">
    <property type="component" value="Chromosome 5"/>
</dbReference>
<dbReference type="EMBL" id="CM009753">
    <property type="protein sequence ID" value="PUZ57260.1"/>
    <property type="molecule type" value="Genomic_DNA"/>
</dbReference>
<gene>
    <name evidence="1" type="ORF">GQ55_5G415500</name>
</gene>
<evidence type="ECO:0000313" key="1">
    <source>
        <dbReference type="EMBL" id="PUZ57260.1"/>
    </source>
</evidence>
<evidence type="ECO:0008006" key="3">
    <source>
        <dbReference type="Google" id="ProtNLM"/>
    </source>
</evidence>
<dbReference type="PANTHER" id="PTHR33087">
    <property type="entry name" value="OS07G0539200 PROTEIN"/>
    <property type="match status" value="1"/>
</dbReference>
<protein>
    <recommendedName>
        <fullName evidence="3">DUF4283 domain-containing protein</fullName>
    </recommendedName>
</protein>
<proteinExistence type="predicted"/>
<organism evidence="1 2">
    <name type="scientific">Panicum hallii var. hallii</name>
    <dbReference type="NCBI Taxonomy" id="1504633"/>
    <lineage>
        <taxon>Eukaryota</taxon>
        <taxon>Viridiplantae</taxon>
        <taxon>Streptophyta</taxon>
        <taxon>Embryophyta</taxon>
        <taxon>Tracheophyta</taxon>
        <taxon>Spermatophyta</taxon>
        <taxon>Magnoliopsida</taxon>
        <taxon>Liliopsida</taxon>
        <taxon>Poales</taxon>
        <taxon>Poaceae</taxon>
        <taxon>PACMAD clade</taxon>
        <taxon>Panicoideae</taxon>
        <taxon>Panicodae</taxon>
        <taxon>Paniceae</taxon>
        <taxon>Panicinae</taxon>
        <taxon>Panicum</taxon>
        <taxon>Panicum sect. Panicum</taxon>
    </lineage>
</organism>
<accession>A0A2T7DNW0</accession>
<dbReference type="PANTHER" id="PTHR33087:SF31">
    <property type="entry name" value="OS06G0482850 PROTEIN"/>
    <property type="match status" value="1"/>
</dbReference>
<dbReference type="InterPro" id="IPR053253">
    <property type="entry name" value="Sex_diff_modulator"/>
</dbReference>
<dbReference type="Gramene" id="PUZ57260">
    <property type="protein sequence ID" value="PUZ57260"/>
    <property type="gene ID" value="GQ55_5G415500"/>
</dbReference>
<name>A0A2T7DNW0_9POAL</name>
<reference evidence="1 2" key="1">
    <citation type="submission" date="2018-04" db="EMBL/GenBank/DDBJ databases">
        <title>WGS assembly of Panicum hallii var. hallii HAL2.</title>
        <authorList>
            <person name="Lovell J."/>
            <person name="Jenkins J."/>
            <person name="Lowry D."/>
            <person name="Mamidi S."/>
            <person name="Sreedasyam A."/>
            <person name="Weng X."/>
            <person name="Barry K."/>
            <person name="Bonette J."/>
            <person name="Campitelli B."/>
            <person name="Daum C."/>
            <person name="Gordon S."/>
            <person name="Gould B."/>
            <person name="Lipzen A."/>
            <person name="MacQueen A."/>
            <person name="Palacio-Mejia J."/>
            <person name="Plott C."/>
            <person name="Shakirov E."/>
            <person name="Shu S."/>
            <person name="Yoshinaga Y."/>
            <person name="Zane M."/>
            <person name="Rokhsar D."/>
            <person name="Grimwood J."/>
            <person name="Schmutz J."/>
            <person name="Juenger T."/>
        </authorList>
    </citation>
    <scope>NUCLEOTIDE SEQUENCE [LARGE SCALE GENOMIC DNA]</scope>
    <source>
        <strain evidence="2">cv. HAL2</strain>
    </source>
</reference>